<accession>A0A1X7S7R0</accession>
<evidence type="ECO:0008006" key="3">
    <source>
        <dbReference type="Google" id="ProtNLM"/>
    </source>
</evidence>
<evidence type="ECO:0000313" key="2">
    <source>
        <dbReference type="Proteomes" id="UP000215127"/>
    </source>
</evidence>
<organism evidence="1 2">
    <name type="scientific">Zymoseptoria tritici (strain ST99CH_3D7)</name>
    <dbReference type="NCBI Taxonomy" id="1276538"/>
    <lineage>
        <taxon>Eukaryota</taxon>
        <taxon>Fungi</taxon>
        <taxon>Dikarya</taxon>
        <taxon>Ascomycota</taxon>
        <taxon>Pezizomycotina</taxon>
        <taxon>Dothideomycetes</taxon>
        <taxon>Dothideomycetidae</taxon>
        <taxon>Mycosphaerellales</taxon>
        <taxon>Mycosphaerellaceae</taxon>
        <taxon>Zymoseptoria</taxon>
    </lineage>
</organism>
<name>A0A1X7S7R0_ZYMT9</name>
<protein>
    <recommendedName>
        <fullName evidence="3">Cyanovirin-N domain-containing protein</fullName>
    </recommendedName>
</protein>
<gene>
    <name evidence="1" type="ORF">ZT3D7_G10878</name>
</gene>
<evidence type="ECO:0000313" key="1">
    <source>
        <dbReference type="EMBL" id="SMQ55723.1"/>
    </source>
</evidence>
<dbReference type="Proteomes" id="UP000215127">
    <property type="component" value="Chromosome 12"/>
</dbReference>
<dbReference type="AlphaFoldDB" id="A0A1X7S7R0"/>
<reference evidence="1 2" key="1">
    <citation type="submission" date="2016-06" db="EMBL/GenBank/DDBJ databases">
        <authorList>
            <person name="Kjaerup R.B."/>
            <person name="Dalgaard T.S."/>
            <person name="Juul-Madsen H.R."/>
        </authorList>
    </citation>
    <scope>NUCLEOTIDE SEQUENCE [LARGE SCALE GENOMIC DNA]</scope>
</reference>
<dbReference type="EMBL" id="LT853703">
    <property type="protein sequence ID" value="SMQ55723.1"/>
    <property type="molecule type" value="Genomic_DNA"/>
</dbReference>
<keyword evidence="2" id="KW-1185">Reference proteome</keyword>
<proteinExistence type="predicted"/>
<sequence length="196" mass="21401">MLTYMESCAYYCGAATRGASANNACHSVKDLVPDSSERDTRKTSRKVSSAFCIQASHKHQSYTHPNRFTRTPVIQTNVMHLSAFLATVLGFQLIPTMVLAKDNPHQHCQCIYRDTGLVDERATALGCDDLDHANMHGGGASPNCAAEDFWGIRNDCWQCKCDQYVSNGRALGSNCWNADGGRINIHCGGVPNPDAC</sequence>